<accession>A0ABT7KNZ3</accession>
<comment type="caution">
    <text evidence="1">The sequence shown here is derived from an EMBL/GenBank/DDBJ whole genome shotgun (WGS) entry which is preliminary data.</text>
</comment>
<dbReference type="SUPFAM" id="SSF53448">
    <property type="entry name" value="Nucleotide-diphospho-sugar transferases"/>
    <property type="match status" value="1"/>
</dbReference>
<sequence length="127" mass="13627">MSNGTGAFILAAGMGSRLRPYADFVPELLAGASCVPMLHSAPHQFAELGSGEAMVVLGCRKEIIEQSCGRRLEEVELQLSAAHCSDTRRFKIDSEVDLPLAEEIFPFQPALAFSDSTTGSLVKGTLR</sequence>
<evidence type="ECO:0008006" key="3">
    <source>
        <dbReference type="Google" id="ProtNLM"/>
    </source>
</evidence>
<organism evidence="1 2">
    <name type="scientific">Rhizobium calliandrae</name>
    <dbReference type="NCBI Taxonomy" id="1312182"/>
    <lineage>
        <taxon>Bacteria</taxon>
        <taxon>Pseudomonadati</taxon>
        <taxon>Pseudomonadota</taxon>
        <taxon>Alphaproteobacteria</taxon>
        <taxon>Hyphomicrobiales</taxon>
        <taxon>Rhizobiaceae</taxon>
        <taxon>Rhizobium/Agrobacterium group</taxon>
        <taxon>Rhizobium</taxon>
    </lineage>
</organism>
<name>A0ABT7KNZ3_9HYPH</name>
<proteinExistence type="predicted"/>
<evidence type="ECO:0000313" key="2">
    <source>
        <dbReference type="Proteomes" id="UP001172630"/>
    </source>
</evidence>
<keyword evidence="2" id="KW-1185">Reference proteome</keyword>
<protein>
    <recommendedName>
        <fullName evidence="3">MobA-like NTP transferase domain-containing protein</fullName>
    </recommendedName>
</protein>
<reference evidence="1" key="1">
    <citation type="submission" date="2023-06" db="EMBL/GenBank/DDBJ databases">
        <title>Phylogenetic Diversity of Rhizobium strains.</title>
        <authorList>
            <person name="Moura F.T."/>
            <person name="Helene L.C.F."/>
            <person name="Hungria M."/>
        </authorList>
    </citation>
    <scope>NUCLEOTIDE SEQUENCE</scope>
    <source>
        <strain evidence="1">CCGE524</strain>
    </source>
</reference>
<dbReference type="InterPro" id="IPR029044">
    <property type="entry name" value="Nucleotide-diphossugar_trans"/>
</dbReference>
<dbReference type="Proteomes" id="UP001172630">
    <property type="component" value="Unassembled WGS sequence"/>
</dbReference>
<dbReference type="Gene3D" id="3.90.550.10">
    <property type="entry name" value="Spore Coat Polysaccharide Biosynthesis Protein SpsA, Chain A"/>
    <property type="match status" value="1"/>
</dbReference>
<dbReference type="EMBL" id="JARFYN010000077">
    <property type="protein sequence ID" value="MDL2410346.1"/>
    <property type="molecule type" value="Genomic_DNA"/>
</dbReference>
<dbReference type="RefSeq" id="WP_285884183.1">
    <property type="nucleotide sequence ID" value="NZ_JARFYN010000077.1"/>
</dbReference>
<evidence type="ECO:0000313" key="1">
    <source>
        <dbReference type="EMBL" id="MDL2410346.1"/>
    </source>
</evidence>
<gene>
    <name evidence="1" type="ORF">PY650_33055</name>
</gene>